<dbReference type="InterPro" id="IPR027385">
    <property type="entry name" value="Beta-barrel_OMP"/>
</dbReference>
<name>A0A150HLF4_9GAMM</name>
<dbReference type="Gene3D" id="2.40.160.20">
    <property type="match status" value="1"/>
</dbReference>
<organism evidence="4 5">
    <name type="scientific">Acinetobacter venetianus</name>
    <dbReference type="NCBI Taxonomy" id="52133"/>
    <lineage>
        <taxon>Bacteria</taxon>
        <taxon>Pseudomonadati</taxon>
        <taxon>Pseudomonadota</taxon>
        <taxon>Gammaproteobacteria</taxon>
        <taxon>Moraxellales</taxon>
        <taxon>Moraxellaceae</taxon>
        <taxon>Acinetobacter</taxon>
    </lineage>
</organism>
<dbReference type="RefSeq" id="WP_061519380.1">
    <property type="nucleotide sequence ID" value="NZ_JRUE01000212.1"/>
</dbReference>
<gene>
    <name evidence="4" type="ORF">AVENLUH5627_02697</name>
</gene>
<protein>
    <recommendedName>
        <fullName evidence="3">Outer membrane protein beta-barrel domain-containing protein</fullName>
    </recommendedName>
</protein>
<accession>A0A150HLF4</accession>
<keyword evidence="1 2" id="KW-0732">Signal</keyword>
<dbReference type="InterPro" id="IPR011250">
    <property type="entry name" value="OMP/PagP_B-barrel"/>
</dbReference>
<dbReference type="Proteomes" id="UP000075680">
    <property type="component" value="Unassembled WGS sequence"/>
</dbReference>
<feature type="signal peptide" evidence="2">
    <location>
        <begin position="1"/>
        <end position="21"/>
    </location>
</feature>
<comment type="caution">
    <text evidence="4">The sequence shown here is derived from an EMBL/GenBank/DDBJ whole genome shotgun (WGS) entry which is preliminary data.</text>
</comment>
<feature type="chain" id="PRO_5007562738" description="Outer membrane protein beta-barrel domain-containing protein" evidence="2">
    <location>
        <begin position="22"/>
        <end position="247"/>
    </location>
</feature>
<dbReference type="SUPFAM" id="SSF56925">
    <property type="entry name" value="OMPA-like"/>
    <property type="match status" value="1"/>
</dbReference>
<evidence type="ECO:0000259" key="3">
    <source>
        <dbReference type="Pfam" id="PF13505"/>
    </source>
</evidence>
<dbReference type="EMBL" id="JRUE01000212">
    <property type="protein sequence ID" value="KXZ65967.1"/>
    <property type="molecule type" value="Genomic_DNA"/>
</dbReference>
<reference evidence="4 5" key="1">
    <citation type="journal article" date="2016" name="Sci. Rep.">
        <title>Genomic and phenotypic characterization of the species Acinetobacter venetianus.</title>
        <authorList>
            <person name="Fondi M."/>
            <person name="Maida I."/>
            <person name="Perrin E."/>
            <person name="Orlandini V."/>
            <person name="La Torre L."/>
            <person name="Bosi E."/>
            <person name="Negroni A."/>
            <person name="Zanaroli G."/>
            <person name="Fava F."/>
            <person name="Decorosi F."/>
            <person name="Giovannetti L."/>
            <person name="Viti C."/>
            <person name="Vaneechoutte M."/>
            <person name="Dijkshoorn L."/>
            <person name="Fani R."/>
        </authorList>
    </citation>
    <scope>NUCLEOTIDE SEQUENCE [LARGE SCALE GENOMIC DNA]</scope>
    <source>
        <strain evidence="4 5">LUH5627</strain>
    </source>
</reference>
<dbReference type="AlphaFoldDB" id="A0A150HLF4"/>
<evidence type="ECO:0000256" key="2">
    <source>
        <dbReference type="SAM" id="SignalP"/>
    </source>
</evidence>
<evidence type="ECO:0000256" key="1">
    <source>
        <dbReference type="ARBA" id="ARBA00022729"/>
    </source>
</evidence>
<dbReference type="Pfam" id="PF13505">
    <property type="entry name" value="OMP_b-brl"/>
    <property type="match status" value="1"/>
</dbReference>
<feature type="domain" description="Outer membrane protein beta-barrel" evidence="3">
    <location>
        <begin position="58"/>
        <end position="247"/>
    </location>
</feature>
<evidence type="ECO:0000313" key="5">
    <source>
        <dbReference type="Proteomes" id="UP000075680"/>
    </source>
</evidence>
<sequence>MRKILLVLSGVVCLVSSNTFAASSGWADKPLNVQPAYAAPEMGEQQAQPQKSTAQQNTYSSGLNLNNYSVSAGFAGSKIGSNELGGDAKFKGLFLEGAYDYQNNLNFWGQYSYQKYSDWEIKLNEISLGVGYKFLEQDNFYALSKIGVGYAWTDQSEYWDELDTTVDSKFKYVTLPIELELGYRFTPNVSVFGGVGYKWLFNQDLKLCAEGKCVSVNDSIIKDEFGIDKSDLDIDGYTYKLGLRYNF</sequence>
<evidence type="ECO:0000313" key="4">
    <source>
        <dbReference type="EMBL" id="KXZ65967.1"/>
    </source>
</evidence>
<dbReference type="PATRIC" id="fig|52133.18.peg.2770"/>
<proteinExistence type="predicted"/>